<dbReference type="EC" id="6.5.1.8" evidence="1"/>
<dbReference type="Pfam" id="PF01139">
    <property type="entry name" value="RtcB"/>
    <property type="match status" value="2"/>
</dbReference>
<evidence type="ECO:0000256" key="1">
    <source>
        <dbReference type="ARBA" id="ARBA00012726"/>
    </source>
</evidence>
<evidence type="ECO:0000256" key="8">
    <source>
        <dbReference type="ARBA" id="ARBA00047746"/>
    </source>
</evidence>
<dbReference type="GO" id="GO:0005525">
    <property type="term" value="F:GTP binding"/>
    <property type="evidence" value="ECO:0007669"/>
    <property type="project" value="UniProtKB-KW"/>
</dbReference>
<keyword evidence="3 11" id="KW-0479">Metal-binding</keyword>
<keyword evidence="6 10" id="KW-0342">GTP-binding</keyword>
<dbReference type="PANTHER" id="PTHR11118:SF1">
    <property type="entry name" value="RNA-SPLICING LIGASE RTCB HOMOLOG"/>
    <property type="match status" value="1"/>
</dbReference>
<feature type="active site" description="GMP-histidine intermediate" evidence="9">
    <location>
        <position position="294"/>
    </location>
</feature>
<keyword evidence="7 11" id="KW-0464">Manganese</keyword>
<reference evidence="12 13" key="1">
    <citation type="submission" date="2019-10" db="EMBL/GenBank/DDBJ databases">
        <title>Characterization of a new Citrobacter species.</title>
        <authorList>
            <person name="Goncalves Ribeiro T."/>
            <person name="Izdebski R."/>
            <person name="Urbanowicz P."/>
            <person name="Carmeli Y."/>
            <person name="Gniadkowski M."/>
            <person name="Peixe L."/>
        </authorList>
    </citation>
    <scope>NUCLEOTIDE SEQUENCE [LARGE SCALE GENOMIC DNA]</scope>
    <source>
        <strain evidence="12 13">NMI7905_11</strain>
    </source>
</reference>
<organism evidence="12 13">
    <name type="scientific">Citrobacter telavivensis</name>
    <dbReference type="NCBI Taxonomy" id="2653932"/>
    <lineage>
        <taxon>Bacteria</taxon>
        <taxon>Pseudomonadati</taxon>
        <taxon>Pseudomonadota</taxon>
        <taxon>Gammaproteobacteria</taxon>
        <taxon>Enterobacterales</taxon>
        <taxon>Enterobacteriaceae</taxon>
        <taxon>Citrobacter</taxon>
    </lineage>
</organism>
<evidence type="ECO:0000256" key="10">
    <source>
        <dbReference type="PIRSR" id="PIRSR601233-2"/>
    </source>
</evidence>
<feature type="binding site" evidence="10">
    <location>
        <position position="372"/>
    </location>
    <ligand>
        <name>GMP</name>
        <dbReference type="ChEBI" id="CHEBI:58115"/>
    </ligand>
</feature>
<evidence type="ECO:0000256" key="5">
    <source>
        <dbReference type="ARBA" id="ARBA00022800"/>
    </source>
</evidence>
<name>A0A6L5E8M7_9ENTR</name>
<keyword evidence="5" id="KW-0692">RNA repair</keyword>
<feature type="binding site" evidence="10">
    <location>
        <begin position="136"/>
        <end position="140"/>
    </location>
    <ligand>
        <name>GMP</name>
        <dbReference type="ChEBI" id="CHEBI:58115"/>
    </ligand>
</feature>
<dbReference type="GO" id="GO:0170057">
    <property type="term" value="F:RNA ligase (GTP) activity"/>
    <property type="evidence" value="ECO:0007669"/>
    <property type="project" value="UniProtKB-EC"/>
</dbReference>
<evidence type="ECO:0000256" key="6">
    <source>
        <dbReference type="ARBA" id="ARBA00023134"/>
    </source>
</evidence>
<evidence type="ECO:0000313" key="12">
    <source>
        <dbReference type="EMBL" id="MPQ51421.1"/>
    </source>
</evidence>
<dbReference type="InterPro" id="IPR036025">
    <property type="entry name" value="RtcB-like_sf"/>
</dbReference>
<feature type="binding site" evidence="11">
    <location>
        <position position="239"/>
    </location>
    <ligand>
        <name>Mn(2+)</name>
        <dbReference type="ChEBI" id="CHEBI:29035"/>
        <label>2</label>
    </ligand>
</feature>
<comment type="caution">
    <text evidence="12">The sequence shown here is derived from an EMBL/GenBank/DDBJ whole genome shotgun (WGS) entry which is preliminary data.</text>
</comment>
<evidence type="ECO:0000256" key="9">
    <source>
        <dbReference type="PIRSR" id="PIRSR601233-1"/>
    </source>
</evidence>
<evidence type="ECO:0000256" key="7">
    <source>
        <dbReference type="ARBA" id="ARBA00023211"/>
    </source>
</evidence>
<dbReference type="InterPro" id="IPR001233">
    <property type="entry name" value="RtcB"/>
</dbReference>
<gene>
    <name evidence="12" type="ORF">GBB84_10925</name>
</gene>
<accession>A0A6L5E8M7</accession>
<evidence type="ECO:0000256" key="2">
    <source>
        <dbReference type="ARBA" id="ARBA00022598"/>
    </source>
</evidence>
<dbReference type="GO" id="GO:0042245">
    <property type="term" value="P:RNA repair"/>
    <property type="evidence" value="ECO:0007669"/>
    <property type="project" value="UniProtKB-KW"/>
</dbReference>
<comment type="catalytic activity">
    <reaction evidence="8">
        <text>a 3'-end 3'-phospho-ribonucleotide-RNA + a 5'-end dephospho-ribonucleoside-RNA + GTP = a ribonucleotidyl-ribonucleotide-RNA + GMP + diphosphate</text>
        <dbReference type="Rhea" id="RHEA:68076"/>
        <dbReference type="Rhea" id="RHEA-COMP:10463"/>
        <dbReference type="Rhea" id="RHEA-COMP:13936"/>
        <dbReference type="Rhea" id="RHEA-COMP:17355"/>
        <dbReference type="ChEBI" id="CHEBI:33019"/>
        <dbReference type="ChEBI" id="CHEBI:37565"/>
        <dbReference type="ChEBI" id="CHEBI:58115"/>
        <dbReference type="ChEBI" id="CHEBI:83062"/>
        <dbReference type="ChEBI" id="CHEBI:138284"/>
        <dbReference type="ChEBI" id="CHEBI:173118"/>
        <dbReference type="EC" id="6.5.1.8"/>
    </reaction>
</comment>
<dbReference type="Gene3D" id="3.90.1860.10">
    <property type="entry name" value="tRNA-splicing ligase RtcB"/>
    <property type="match status" value="1"/>
</dbReference>
<proteinExistence type="predicted"/>
<dbReference type="PANTHER" id="PTHR11118">
    <property type="entry name" value="RNA-SPLICING LIGASE RTCB HOMOLOG"/>
    <property type="match status" value="1"/>
</dbReference>
<dbReference type="InterPro" id="IPR017510">
    <property type="entry name" value="RtcB2"/>
</dbReference>
<dbReference type="GO" id="GO:0046872">
    <property type="term" value="F:metal ion binding"/>
    <property type="evidence" value="ECO:0007669"/>
    <property type="project" value="UniProtKB-KW"/>
</dbReference>
<feature type="binding site" evidence="11">
    <location>
        <position position="168"/>
    </location>
    <ligand>
        <name>Mn(2+)</name>
        <dbReference type="ChEBI" id="CHEBI:29035"/>
        <label>2</label>
    </ligand>
</feature>
<dbReference type="NCBIfam" id="TIGR03073">
    <property type="entry name" value="release_rtcB"/>
    <property type="match status" value="1"/>
</dbReference>
<keyword evidence="4 10" id="KW-0547">Nucleotide-binding</keyword>
<feature type="binding site" evidence="11">
    <location>
        <position position="137"/>
    </location>
    <ligand>
        <name>Mn(2+)</name>
        <dbReference type="ChEBI" id="CHEBI:29035"/>
        <label>1</label>
    </ligand>
</feature>
<protein>
    <recommendedName>
        <fullName evidence="1">3'-phosphate/5'-hydroxy nucleic acid ligase</fullName>
        <ecNumber evidence="1">6.5.1.8</ecNumber>
    </recommendedName>
</protein>
<evidence type="ECO:0000313" key="13">
    <source>
        <dbReference type="Proteomes" id="UP000475079"/>
    </source>
</evidence>
<dbReference type="GO" id="GO:0003972">
    <property type="term" value="F:RNA ligase (ATP) activity"/>
    <property type="evidence" value="ECO:0007669"/>
    <property type="project" value="TreeGrafter"/>
</dbReference>
<dbReference type="SUPFAM" id="SSF103365">
    <property type="entry name" value="Hypothetical protein PH1602"/>
    <property type="match status" value="1"/>
</dbReference>
<dbReference type="RefSeq" id="WP_152405777.1">
    <property type="nucleotide sequence ID" value="NZ_WHIY01000006.1"/>
</dbReference>
<keyword evidence="13" id="KW-1185">Reference proteome</keyword>
<dbReference type="GO" id="GO:0006396">
    <property type="term" value="P:RNA processing"/>
    <property type="evidence" value="ECO:0007669"/>
    <property type="project" value="InterPro"/>
</dbReference>
<feature type="binding site" evidence="10">
    <location>
        <begin position="239"/>
        <end position="240"/>
    </location>
    <ligand>
        <name>GMP</name>
        <dbReference type="ChEBI" id="CHEBI:58115"/>
    </ligand>
</feature>
<evidence type="ECO:0000256" key="11">
    <source>
        <dbReference type="PIRSR" id="PIRSR601233-3"/>
    </source>
</evidence>
<keyword evidence="2 12" id="KW-0436">Ligase</keyword>
<dbReference type="AlphaFoldDB" id="A0A6L5E8M7"/>
<evidence type="ECO:0000256" key="4">
    <source>
        <dbReference type="ARBA" id="ARBA00022741"/>
    </source>
</evidence>
<comment type="cofactor">
    <cofactor evidence="11">
        <name>Mn(2+)</name>
        <dbReference type="ChEBI" id="CHEBI:29035"/>
    </cofactor>
    <text evidence="11">Binds 2 manganese ions per subunit.</text>
</comment>
<feature type="binding site" evidence="10">
    <location>
        <begin position="294"/>
        <end position="297"/>
    </location>
    <ligand>
        <name>GMP</name>
        <dbReference type="ChEBI" id="CHEBI:58115"/>
    </ligand>
</feature>
<dbReference type="EMBL" id="WHIY01000006">
    <property type="protein sequence ID" value="MPQ51421.1"/>
    <property type="molecule type" value="Genomic_DNA"/>
</dbReference>
<feature type="binding site" evidence="10">
    <location>
        <position position="277"/>
    </location>
    <ligand>
        <name>GMP</name>
        <dbReference type="ChEBI" id="CHEBI:58115"/>
    </ligand>
</feature>
<sequence length="379" mass="41085">MGNNVHELSDAIAYIASDELWIEGSAIQQLHTTANLPGMHRVVGMPDLHPGRGYPIGAAFFSLGRFYPALVGNDIGCGMALWQTDILSRRYNADKFEKRLAALDDAATEAWLDEHLPDSLATHPWRSALGSIGGGNHFAELQQVDQVFDNARFTLAGLDTQHLLLLTHSGSRGLGQSILQRHIASFSHDGLTEGGGDATDYLAAHDDALTFACVNRQLIARRILQQVKASGDAVLDIAHNFVEACNIGGHHGWLHRKGATPDNRGLAIVPGSRGDYSWLVQPVPGESSLCSLAHGAGRKWMRTECKGRLSGKFSPAQLSRTDLGSRVICRDKQLIYEEAPQAYKSVDSVIHCLVQAGLVEPVARLRPVLTLKTRGGKNA</sequence>
<dbReference type="Proteomes" id="UP000475079">
    <property type="component" value="Unassembled WGS sequence"/>
</dbReference>
<dbReference type="NCBIfam" id="NF007153">
    <property type="entry name" value="PRK09588.1"/>
    <property type="match status" value="1"/>
</dbReference>
<evidence type="ECO:0000256" key="3">
    <source>
        <dbReference type="ARBA" id="ARBA00022723"/>
    </source>
</evidence>